<protein>
    <submittedName>
        <fullName evidence="1">Uncharacterized protein</fullName>
    </submittedName>
</protein>
<evidence type="ECO:0000313" key="1">
    <source>
        <dbReference type="EMBL" id="EGV94862.1"/>
    </source>
</evidence>
<reference evidence="2" key="1">
    <citation type="journal article" date="2011" name="Nat. Biotechnol.">
        <title>The genomic sequence of the Chinese hamster ovary (CHO)-K1 cell line.</title>
        <authorList>
            <person name="Xu X."/>
            <person name="Nagarajan H."/>
            <person name="Lewis N.E."/>
            <person name="Pan S."/>
            <person name="Cai Z."/>
            <person name="Liu X."/>
            <person name="Chen W."/>
            <person name="Xie M."/>
            <person name="Wang W."/>
            <person name="Hammond S."/>
            <person name="Andersen M.R."/>
            <person name="Neff N."/>
            <person name="Passarelli B."/>
            <person name="Koh W."/>
            <person name="Fan H.C."/>
            <person name="Wang J."/>
            <person name="Gui Y."/>
            <person name="Lee K.H."/>
            <person name="Betenbaugh M.J."/>
            <person name="Quake S.R."/>
            <person name="Famili I."/>
            <person name="Palsson B.O."/>
            <person name="Wang J."/>
        </authorList>
    </citation>
    <scope>NUCLEOTIDE SEQUENCE [LARGE SCALE GENOMIC DNA]</scope>
    <source>
        <strain evidence="2">CHO K1 cell line</strain>
    </source>
</reference>
<dbReference type="EMBL" id="JH000123">
    <property type="protein sequence ID" value="EGV94862.1"/>
    <property type="molecule type" value="Genomic_DNA"/>
</dbReference>
<dbReference type="InParanoid" id="G3H358"/>
<proteinExistence type="predicted"/>
<gene>
    <name evidence="1" type="ORF">I79_004669</name>
</gene>
<organism evidence="1 2">
    <name type="scientific">Cricetulus griseus</name>
    <name type="common">Chinese hamster</name>
    <name type="synonym">Cricetulus barabensis griseus</name>
    <dbReference type="NCBI Taxonomy" id="10029"/>
    <lineage>
        <taxon>Eukaryota</taxon>
        <taxon>Metazoa</taxon>
        <taxon>Chordata</taxon>
        <taxon>Craniata</taxon>
        <taxon>Vertebrata</taxon>
        <taxon>Euteleostomi</taxon>
        <taxon>Mammalia</taxon>
        <taxon>Eutheria</taxon>
        <taxon>Euarchontoglires</taxon>
        <taxon>Glires</taxon>
        <taxon>Rodentia</taxon>
        <taxon>Myomorpha</taxon>
        <taxon>Muroidea</taxon>
        <taxon>Cricetidae</taxon>
        <taxon>Cricetinae</taxon>
        <taxon>Cricetulus</taxon>
    </lineage>
</organism>
<sequence length="98" mass="10828">MVGSCGLLNLFGGTKGIQFSLERPPGPLAESLWPTPFSQPVIFQDVLNLSTTPDHEVTDKTSGRIFNRQSQKDTTPDNVPAQCTKKKTLLIDYLKHTN</sequence>
<name>G3H358_CRIGR</name>
<evidence type="ECO:0000313" key="2">
    <source>
        <dbReference type="Proteomes" id="UP000001075"/>
    </source>
</evidence>
<dbReference type="AlphaFoldDB" id="G3H358"/>
<accession>G3H358</accession>
<dbReference type="Proteomes" id="UP000001075">
    <property type="component" value="Unassembled WGS sequence"/>
</dbReference>